<name>A0A545TVB7_9GAMM</name>
<dbReference type="Gene3D" id="2.130.10.130">
    <property type="entry name" value="Integrin alpha, N-terminal"/>
    <property type="match status" value="1"/>
</dbReference>
<dbReference type="InterPro" id="IPR036116">
    <property type="entry name" value="FN3_sf"/>
</dbReference>
<dbReference type="EMBL" id="VHSG01000008">
    <property type="protein sequence ID" value="TQV81166.1"/>
    <property type="molecule type" value="Genomic_DNA"/>
</dbReference>
<organism evidence="7 8">
    <name type="scientific">Exilibacterium tricleocarpae</name>
    <dbReference type="NCBI Taxonomy" id="2591008"/>
    <lineage>
        <taxon>Bacteria</taxon>
        <taxon>Pseudomonadati</taxon>
        <taxon>Pseudomonadota</taxon>
        <taxon>Gammaproteobacteria</taxon>
        <taxon>Cellvibrionales</taxon>
        <taxon>Cellvibrionaceae</taxon>
        <taxon>Exilibacterium</taxon>
    </lineage>
</organism>
<dbReference type="Gene3D" id="2.180.10.10">
    <property type="entry name" value="RHS repeat-associated core"/>
    <property type="match status" value="2"/>
</dbReference>
<feature type="chain" id="PRO_5021757084" description="Fibronectin type-III domain-containing protein" evidence="5">
    <location>
        <begin position="25"/>
        <end position="2428"/>
    </location>
</feature>
<dbReference type="InterPro" id="IPR006530">
    <property type="entry name" value="YD"/>
</dbReference>
<feature type="domain" description="Fibronectin type-III" evidence="6">
    <location>
        <begin position="145"/>
        <end position="237"/>
    </location>
</feature>
<evidence type="ECO:0000313" key="7">
    <source>
        <dbReference type="EMBL" id="TQV81166.1"/>
    </source>
</evidence>
<evidence type="ECO:0000259" key="6">
    <source>
        <dbReference type="PROSITE" id="PS50853"/>
    </source>
</evidence>
<dbReference type="InterPro" id="IPR013517">
    <property type="entry name" value="FG-GAP"/>
</dbReference>
<evidence type="ECO:0000256" key="1">
    <source>
        <dbReference type="ARBA" id="ARBA00004613"/>
    </source>
</evidence>
<dbReference type="SMART" id="SM00060">
    <property type="entry name" value="FN3"/>
    <property type="match status" value="2"/>
</dbReference>
<dbReference type="PROSITE" id="PS50853">
    <property type="entry name" value="FN3"/>
    <property type="match status" value="2"/>
</dbReference>
<dbReference type="GO" id="GO:0005576">
    <property type="term" value="C:extracellular region"/>
    <property type="evidence" value="ECO:0007669"/>
    <property type="project" value="UniProtKB-SubCell"/>
</dbReference>
<dbReference type="InterPro" id="IPR003284">
    <property type="entry name" value="Sal_SpvB"/>
</dbReference>
<feature type="domain" description="Fibronectin type-III" evidence="6">
    <location>
        <begin position="53"/>
        <end position="143"/>
    </location>
</feature>
<dbReference type="InterPro" id="IPR013783">
    <property type="entry name" value="Ig-like_fold"/>
</dbReference>
<evidence type="ECO:0000256" key="4">
    <source>
        <dbReference type="ARBA" id="ARBA00023026"/>
    </source>
</evidence>
<dbReference type="GO" id="GO:0005737">
    <property type="term" value="C:cytoplasm"/>
    <property type="evidence" value="ECO:0007669"/>
    <property type="project" value="InterPro"/>
</dbReference>
<keyword evidence="2" id="KW-0964">Secreted</keyword>
<dbReference type="Pfam" id="PF13517">
    <property type="entry name" value="FG-GAP_3"/>
    <property type="match status" value="1"/>
</dbReference>
<dbReference type="InterPro" id="IPR050708">
    <property type="entry name" value="T6SS_VgrG/RHS"/>
</dbReference>
<dbReference type="InterPro" id="IPR003961">
    <property type="entry name" value="FN3_dom"/>
</dbReference>
<dbReference type="SUPFAM" id="SSF69318">
    <property type="entry name" value="Integrin alpha N-terminal domain"/>
    <property type="match status" value="1"/>
</dbReference>
<gene>
    <name evidence="7" type="ORF">FKG94_08635</name>
</gene>
<protein>
    <recommendedName>
        <fullName evidence="6">Fibronectin type-III domain-containing protein</fullName>
    </recommendedName>
</protein>
<dbReference type="SUPFAM" id="SSF49265">
    <property type="entry name" value="Fibronectin type III"/>
    <property type="match status" value="1"/>
</dbReference>
<keyword evidence="8" id="KW-1185">Reference proteome</keyword>
<sequence length="2428" mass="269421">MGGSRLLLSIANANRIFTFILALAAISVTSAQVAQSDDAGVNTSDLSVSLQSVPAPPQFDLPFIAPGTFEITWGASASASRYELEGRFYQEPWQPLYSGPQQRFTVGNPTPLPDGYHTFSVKACNYRGCSDPATASVAVVNVPTTPAGLTAPSATDGKTSFVVSWNPSNGIVHYYELAKRELPDGVWTTRNIEYDTQQVRYGANHQSGEYIFKVRACHDEVGCSPYSGTVSVSIAEPRTEPVDPPAPHIEPIPLIDQDSEAVGKLEGELQVTAAGAMAYTIPITLPQGVAGVKPSVSLAYNSQAGNGVMGVGWSLQATSMITRCRQTSAQDGRNLPLTMTESDRFCLDGQRLRLYAGAYGADGAEYRTEIDSYTKIVSYGDTGNGPQYFQAWRQDGTVQWYGETRDSRLNANSSGSLLPAITNWALNRSADTRGNTIDYQYTNYSGRGELLLSGISYGGNPSLGQQRLVEVAFIYQHSRSDTSVRYSAGSKYAMSHLLERIDIIDHQFNQLLRAYHLTYANDNSLSSSRHRLTQVEVCVDEYRTNCLAPTVFQWALSDAPEYGSGQQVGFHWDEVQACDFNLDGRDDLVTIKWPGRFAVYLSTGNGFQELQLGAGTTSLSHFDSDDIRLANDSLRIADFDGDGRCDIAFMYNDTSSGPLYFHHKWRYFYSSWDAESQSLEIAGNLSFTIDSSGDPNRAYDILENTTLVDVTGDGRSDILYGHDDSTGVFRIGQLVHPVVRYEYVPVSNARSSVQADHITGVSDYNGDGIADWLGLVTRRYDNTRERKYWAVFDSSGGNNDVVLRERKGRLSAIRPVPEEVIPATVEREDIFPVDLNSDGLSDLVYRHEGQWLLRINTGKLFLEPVPIDGIGSDYAKVQFIDYNGDGFTDIAFGGEGINNTRIHVKLWDGRGYFSDEVYDTGLSALHLSSHDTQRRGFFINAKGNGRPGAIAIGPQPRTGNRLLVYRPELSPVPLVHELITRVDTGLDNYYAVDYQPLSNGAVYSPVVSSQADSHLCDRQERFRVRDQVTGALTVVAAVSSPGASDSSEPARVSYHYRNLKVNTRGRGVLGYRERLSLDHQSNILSYTQYGQHFPYTGLAERTELYRLSTAPAVMPVEVPVTARLLNRGETQWQYPYVNACQTPPIVQMRISRSRESLFEPYTEQLLSTTSNVYSYNRYGERPSLHRQIIEDHVNTTTAEKRAEHTYYADDLERWRLGQLQRSEVSHSRTGQPAQTRVSEFFYDSDSGSLTKEVIEPEGKVEEQLSKAYQYDVYGNVIATTVCSTEVTDCGQDLTQDYNNPLFINRSDQVTYDNYGRYRAATIDAKGHITSEIVMRGPFGILSERSANGVVTDNAYDRFGRLYFTATTLGTHQHLLQRYCEAWRQECPAAASNYIETRGGGTATTRTFYDALRRTVRESTQSFDGRWSHVDYTYDNRSQPTVITEPYFDGDLVFESISRYDFMGRNTELTMPDGTRTTMAYDGFTVTTTNAKNQTTVKRSNALGELISVADALGSPAQTDILYEYDVFGNLTATMVGAQRTVTSIAYDRLSRKIRTADADKGTWQYRYNALGELIEQTDAKGQVQRNYYDELGRLVRQVGLRANGGTDYDRRWTFDTAANGIDKIHREEELIGAFSREWSYDGQSRISTRKTRIANRSVYTQRTTYDEFSRVFQQYDIAGPVSVLRNRYNTYGYLSAITHELTGDAYYQTLAVDARGQVTSSLHGNGVRTERRYDPAMGRLTDIISTGALGVSRLQDLHFDYDVLGNVTLRRDSSGSRPLEENFSYDVLNRLTTLRSERGVESYVYDDLGNLLNKSDVGSYRYGDDCAVAAGPHAVCEVDNGTQVRKLSYDANGNLTGEHIGPRTQRLFDYNTFDKLHTVSKPGARTDFRYDTKGERYSRRDERNSVGAVLTYYIGNVETTTQTYSPVIVHRRYIGDTAIEVIEQNKDTGEIISTKTEYLLKDHLGSLDKIIDNNGRVVHSLSFDAFGQRRDAADWTAFTPLELNAFSAFMRDFTPRGFSGHEHVDGYNVVHMNGRIYDPQLGRFLQADPYIGATDDPQNFNRYSYVLNNPLSYTDPSGYFAKKFGAWLRKNPTAASLIQMTLTIATGLIFPDGGATAAAIMGAISGAIEGAAAYGNWSGVFMSAVVGGASGLATNRIGGLKNMSGDSRALVHGAKGGVMALFKGQSIGEAGRTAGMSFFSSLGGLEMRSSMHWSERAAHIAVAAVQGGMTAAAFRGNFAEGMKMAAFVHTFNHLAHLQQTQPSPYSDIVSGNMRFAYDSKVVIFRKQNGEFLPITEDEYLTVVASLELVFNKGGIRGAEYKRYILGAEQMGLAINLNDGCDSGCYAKTVTRYMDLDINPGHAPVFVDYGTNPASVKTMSPVRIIAHEIGHLRWPNLSEQRITEITDTVMAGITGTVRRDYGNGHLRNP</sequence>
<keyword evidence="4" id="KW-0843">Virulence</keyword>
<evidence type="ECO:0000256" key="2">
    <source>
        <dbReference type="ARBA" id="ARBA00022525"/>
    </source>
</evidence>
<dbReference type="PANTHER" id="PTHR32305">
    <property type="match status" value="1"/>
</dbReference>
<dbReference type="PANTHER" id="PTHR32305:SF15">
    <property type="entry name" value="PROTEIN RHSA-RELATED"/>
    <property type="match status" value="1"/>
</dbReference>
<dbReference type="Proteomes" id="UP000319732">
    <property type="component" value="Unassembled WGS sequence"/>
</dbReference>
<proteinExistence type="predicted"/>
<dbReference type="Gene3D" id="2.60.40.10">
    <property type="entry name" value="Immunoglobulins"/>
    <property type="match status" value="2"/>
</dbReference>
<evidence type="ECO:0000256" key="3">
    <source>
        <dbReference type="ARBA" id="ARBA00022729"/>
    </source>
</evidence>
<dbReference type="Pfam" id="PF03534">
    <property type="entry name" value="SpvB"/>
    <property type="match status" value="1"/>
</dbReference>
<reference evidence="7 8" key="1">
    <citation type="submission" date="2019-06" db="EMBL/GenBank/DDBJ databases">
        <title>Whole genome sequence for Cellvibrionaceae sp. R142.</title>
        <authorList>
            <person name="Wang G."/>
        </authorList>
    </citation>
    <scope>NUCLEOTIDE SEQUENCE [LARGE SCALE GENOMIC DNA]</scope>
    <source>
        <strain evidence="7 8">R142</strain>
    </source>
</reference>
<keyword evidence="3 5" id="KW-0732">Signal</keyword>
<dbReference type="OrthoDB" id="7059642at2"/>
<dbReference type="NCBIfam" id="TIGR01643">
    <property type="entry name" value="YD_repeat_2x"/>
    <property type="match status" value="1"/>
</dbReference>
<feature type="signal peptide" evidence="5">
    <location>
        <begin position="1"/>
        <end position="24"/>
    </location>
</feature>
<dbReference type="CDD" id="cd00063">
    <property type="entry name" value="FN3"/>
    <property type="match status" value="1"/>
</dbReference>
<evidence type="ECO:0000313" key="8">
    <source>
        <dbReference type="Proteomes" id="UP000319732"/>
    </source>
</evidence>
<dbReference type="InterPro" id="IPR028994">
    <property type="entry name" value="Integrin_alpha_N"/>
</dbReference>
<comment type="subcellular location">
    <subcellularLocation>
        <location evidence="1">Secreted</location>
    </subcellularLocation>
</comment>
<dbReference type="NCBIfam" id="TIGR03696">
    <property type="entry name" value="Rhs_assc_core"/>
    <property type="match status" value="1"/>
</dbReference>
<evidence type="ECO:0000256" key="5">
    <source>
        <dbReference type="SAM" id="SignalP"/>
    </source>
</evidence>
<dbReference type="InterPro" id="IPR022385">
    <property type="entry name" value="Rhs_assc_core"/>
</dbReference>
<comment type="caution">
    <text evidence="7">The sequence shown here is derived from an EMBL/GenBank/DDBJ whole genome shotgun (WGS) entry which is preliminary data.</text>
</comment>
<accession>A0A545TVB7</accession>